<dbReference type="Gene3D" id="3.40.190.170">
    <property type="entry name" value="Bacterial extracellular solute-binding protein, family 7"/>
    <property type="match status" value="1"/>
</dbReference>
<sequence length="367" mass="40510">MEGCTMRGWFKTTVVATTVLAGTLGTGLSAGTANAAEYELRMAIIASENSVYYEDMAKPFVDLVAQLTDGRVEIEILPAGTVGSVLKLHDAVSDGLIDMAQTTPVFLGTSDLVNAMVASFPTGLGVDSYLPWLYQGGGLELWQEHRREKMGMHALVSALGPSEFFAHANRPIRTAADLDGTKFRTLGNWAAILEENYNVSPTVVAGSEIYGMLEKGGIDLAEYSIPSENQKIGFHEVAKYIIYPGIQAPTWAFETVMLNETWESLPKDIQEKMALAAELNTHRSLQTMIVRDLKTMEELQAGGNEFIRLDDAFMADAQEKSRAWAMKLAEEAEAKGDDLPMRLVTSVFEFQDNWRRNGKYLVMDTRE</sequence>
<keyword evidence="1 2" id="KW-0732">Signal</keyword>
<dbReference type="InterPro" id="IPR038404">
    <property type="entry name" value="TRAP_DctP_sf"/>
</dbReference>
<feature type="signal peptide" evidence="2">
    <location>
        <begin position="1"/>
        <end position="35"/>
    </location>
</feature>
<dbReference type="GO" id="GO:0055085">
    <property type="term" value="P:transmembrane transport"/>
    <property type="evidence" value="ECO:0007669"/>
    <property type="project" value="InterPro"/>
</dbReference>
<dbReference type="EMBL" id="VWPJ01000001">
    <property type="protein sequence ID" value="KAA5607473.1"/>
    <property type="molecule type" value="Genomic_DNA"/>
</dbReference>
<keyword evidence="4" id="KW-1185">Reference proteome</keyword>
<protein>
    <submittedName>
        <fullName evidence="3">C4-dicarboxylate ABC transporter substrate-binding protein</fullName>
    </submittedName>
</protein>
<dbReference type="Gene3D" id="3.40.190.10">
    <property type="entry name" value="Periplasmic binding protein-like II"/>
    <property type="match status" value="1"/>
</dbReference>
<comment type="caution">
    <text evidence="3">The sequence shown here is derived from an EMBL/GenBank/DDBJ whole genome shotgun (WGS) entry which is preliminary data.</text>
</comment>
<proteinExistence type="predicted"/>
<evidence type="ECO:0000256" key="2">
    <source>
        <dbReference type="SAM" id="SignalP"/>
    </source>
</evidence>
<dbReference type="OrthoDB" id="9769764at2"/>
<dbReference type="InterPro" id="IPR018389">
    <property type="entry name" value="DctP_fam"/>
</dbReference>
<evidence type="ECO:0000256" key="1">
    <source>
        <dbReference type="ARBA" id="ARBA00022729"/>
    </source>
</evidence>
<accession>A0A5M6IGR8</accession>
<organism evidence="3 4">
    <name type="scientific">Roseospira marina</name>
    <dbReference type="NCBI Taxonomy" id="140057"/>
    <lineage>
        <taxon>Bacteria</taxon>
        <taxon>Pseudomonadati</taxon>
        <taxon>Pseudomonadota</taxon>
        <taxon>Alphaproteobacteria</taxon>
        <taxon>Rhodospirillales</taxon>
        <taxon>Rhodospirillaceae</taxon>
        <taxon>Roseospira</taxon>
    </lineage>
</organism>
<dbReference type="AlphaFoldDB" id="A0A5M6IGR8"/>
<name>A0A5M6IGR8_9PROT</name>
<dbReference type="Proteomes" id="UP000324065">
    <property type="component" value="Unassembled WGS sequence"/>
</dbReference>
<dbReference type="PANTHER" id="PTHR33376:SF5">
    <property type="entry name" value="EXTRACYTOPLASMIC SOLUTE RECEPTOR PROTEIN"/>
    <property type="match status" value="1"/>
</dbReference>
<evidence type="ECO:0000313" key="4">
    <source>
        <dbReference type="Proteomes" id="UP000324065"/>
    </source>
</evidence>
<dbReference type="NCBIfam" id="NF037995">
    <property type="entry name" value="TRAP_S1"/>
    <property type="match status" value="1"/>
</dbReference>
<dbReference type="PANTHER" id="PTHR33376">
    <property type="match status" value="1"/>
</dbReference>
<evidence type="ECO:0000313" key="3">
    <source>
        <dbReference type="EMBL" id="KAA5607473.1"/>
    </source>
</evidence>
<feature type="chain" id="PRO_5024360604" evidence="2">
    <location>
        <begin position="36"/>
        <end position="367"/>
    </location>
</feature>
<dbReference type="Pfam" id="PF03480">
    <property type="entry name" value="DctP"/>
    <property type="match status" value="1"/>
</dbReference>
<gene>
    <name evidence="3" type="ORF">F1188_01535</name>
</gene>
<reference evidence="3 4" key="1">
    <citation type="submission" date="2019-09" db="EMBL/GenBank/DDBJ databases">
        <title>Genome sequence of Roseospira marina, one of the more divergent members of the non-sulfur purple photosynthetic bacterial family, the Rhodospirillaceae.</title>
        <authorList>
            <person name="Meyer T."/>
            <person name="Kyndt J."/>
        </authorList>
    </citation>
    <scope>NUCLEOTIDE SEQUENCE [LARGE SCALE GENOMIC DNA]</scope>
    <source>
        <strain evidence="3 4">DSM 15113</strain>
    </source>
</reference>